<protein>
    <submittedName>
        <fullName evidence="1">Uncharacterized protein</fullName>
    </submittedName>
</protein>
<reference evidence="1" key="2">
    <citation type="journal article" date="2015" name="Data Brief">
        <title>Shoot transcriptome of the giant reed, Arundo donax.</title>
        <authorList>
            <person name="Barrero R.A."/>
            <person name="Guerrero F.D."/>
            <person name="Moolhuijzen P."/>
            <person name="Goolsby J.A."/>
            <person name="Tidwell J."/>
            <person name="Bellgard S.E."/>
            <person name="Bellgard M.I."/>
        </authorList>
    </citation>
    <scope>NUCLEOTIDE SEQUENCE</scope>
    <source>
        <tissue evidence="1">Shoot tissue taken approximately 20 cm above the soil surface</tissue>
    </source>
</reference>
<name>A0A0A8Y098_ARUDO</name>
<dbReference type="AlphaFoldDB" id="A0A0A8Y098"/>
<organism evidence="1">
    <name type="scientific">Arundo donax</name>
    <name type="common">Giant reed</name>
    <name type="synonym">Donax arundinaceus</name>
    <dbReference type="NCBI Taxonomy" id="35708"/>
    <lineage>
        <taxon>Eukaryota</taxon>
        <taxon>Viridiplantae</taxon>
        <taxon>Streptophyta</taxon>
        <taxon>Embryophyta</taxon>
        <taxon>Tracheophyta</taxon>
        <taxon>Spermatophyta</taxon>
        <taxon>Magnoliopsida</taxon>
        <taxon>Liliopsida</taxon>
        <taxon>Poales</taxon>
        <taxon>Poaceae</taxon>
        <taxon>PACMAD clade</taxon>
        <taxon>Arundinoideae</taxon>
        <taxon>Arundineae</taxon>
        <taxon>Arundo</taxon>
    </lineage>
</organism>
<reference evidence="1" key="1">
    <citation type="submission" date="2014-09" db="EMBL/GenBank/DDBJ databases">
        <authorList>
            <person name="Magalhaes I.L.F."/>
            <person name="Oliveira U."/>
            <person name="Santos F.R."/>
            <person name="Vidigal T.H.D.A."/>
            <person name="Brescovit A.D."/>
            <person name="Santos A.J."/>
        </authorList>
    </citation>
    <scope>NUCLEOTIDE SEQUENCE</scope>
    <source>
        <tissue evidence="1">Shoot tissue taken approximately 20 cm above the soil surface</tissue>
    </source>
</reference>
<sequence length="101" mass="10204">MSSGPGPASPSPWPSLGRCPGIAARARCAAAARRPAAGLATGCSGWGSRGAGWMGAAGCCWGLGTRVQARTRRRSSGWSSCLLECGRNVEGGRRRSGQATA</sequence>
<evidence type="ECO:0000313" key="1">
    <source>
        <dbReference type="EMBL" id="JAD18453.1"/>
    </source>
</evidence>
<proteinExistence type="predicted"/>
<dbReference type="EMBL" id="GBRH01279442">
    <property type="protein sequence ID" value="JAD18453.1"/>
    <property type="molecule type" value="Transcribed_RNA"/>
</dbReference>
<accession>A0A0A8Y098</accession>